<dbReference type="RefSeq" id="WP_317072124.1">
    <property type="nucleotide sequence ID" value="NZ_JAWJAV010000003.1"/>
</dbReference>
<dbReference type="Gene3D" id="2.60.40.1080">
    <property type="match status" value="1"/>
</dbReference>
<dbReference type="EMBL" id="JAWJAV010000003">
    <property type="protein sequence ID" value="MDV2621159.1"/>
    <property type="molecule type" value="Genomic_DNA"/>
</dbReference>
<name>A0AAW8YGE9_PEDAC</name>
<proteinExistence type="predicted"/>
<evidence type="ECO:0000259" key="1">
    <source>
        <dbReference type="SMART" id="SM00635"/>
    </source>
</evidence>
<organism evidence="2 3">
    <name type="scientific">Pediococcus acidilactici</name>
    <dbReference type="NCBI Taxonomy" id="1254"/>
    <lineage>
        <taxon>Bacteria</taxon>
        <taxon>Bacillati</taxon>
        <taxon>Bacillota</taxon>
        <taxon>Bacilli</taxon>
        <taxon>Lactobacillales</taxon>
        <taxon>Lactobacillaceae</taxon>
        <taxon>Pediococcus</taxon>
        <taxon>Pediococcus acidilactici group</taxon>
    </lineage>
</organism>
<reference evidence="2" key="1">
    <citation type="journal article" date="2023" name="PeerJ">
        <title>Selection and evaluation of lactic acid bacteria from chicken feces in Thailand as potential probiotics.</title>
        <authorList>
            <person name="Khurajog B."/>
            <person name="Disastra Y."/>
            <person name="Lawwyne L.D."/>
            <person name="Sirichokchatchawan W."/>
            <person name="Niyomtham W."/>
            <person name="Yindee J."/>
            <person name="Hampson D.J."/>
            <person name="Prapasarakul N."/>
        </authorList>
    </citation>
    <scope>NUCLEOTIDE SEQUENCE</scope>
    <source>
        <strain evidence="2">BF9</strain>
    </source>
</reference>
<evidence type="ECO:0000313" key="2">
    <source>
        <dbReference type="EMBL" id="MDV2621159.1"/>
    </source>
</evidence>
<gene>
    <name evidence="2" type="ORF">R0G89_05365</name>
</gene>
<dbReference type="InterPro" id="IPR003343">
    <property type="entry name" value="Big_2"/>
</dbReference>
<reference evidence="2" key="2">
    <citation type="submission" date="2023-10" db="EMBL/GenBank/DDBJ databases">
        <authorList>
            <person name="Khurajog B."/>
        </authorList>
    </citation>
    <scope>NUCLEOTIDE SEQUENCE</scope>
    <source>
        <strain evidence="2">BF9</strain>
    </source>
</reference>
<dbReference type="SUPFAM" id="SSF49373">
    <property type="entry name" value="Invasin/intimin cell-adhesion fragments"/>
    <property type="match status" value="1"/>
</dbReference>
<accession>A0AAW8YGE9</accession>
<dbReference type="AlphaFoldDB" id="A0AAW8YGE9"/>
<protein>
    <submittedName>
        <fullName evidence="2">Ig-like domain-containing protein</fullName>
    </submittedName>
</protein>
<sequence>MADRSNQSLVAYKNGKPVAQGDTGTCQVAITGLAPGTKVAAGDYQVAFTDGTNTSDKVDVPAFNVPDATVAVTGVTLSQKTASMHVGDTKQVTATVAPDDATNKKVTYASDNKAVATVADDGTITAVTEGEANITVTTDDGGLTDKCAVTVTATA</sequence>
<dbReference type="InterPro" id="IPR008964">
    <property type="entry name" value="Invasin/intimin_cell_adhesion"/>
</dbReference>
<dbReference type="Proteomes" id="UP001280897">
    <property type="component" value="Unassembled WGS sequence"/>
</dbReference>
<evidence type="ECO:0000313" key="3">
    <source>
        <dbReference type="Proteomes" id="UP001280897"/>
    </source>
</evidence>
<dbReference type="SMART" id="SM00635">
    <property type="entry name" value="BID_2"/>
    <property type="match status" value="1"/>
</dbReference>
<feature type="domain" description="BIG2" evidence="1">
    <location>
        <begin position="71"/>
        <end position="148"/>
    </location>
</feature>
<comment type="caution">
    <text evidence="2">The sequence shown here is derived from an EMBL/GenBank/DDBJ whole genome shotgun (WGS) entry which is preliminary data.</text>
</comment>
<dbReference type="Pfam" id="PF02368">
    <property type="entry name" value="Big_2"/>
    <property type="match status" value="1"/>
</dbReference>